<dbReference type="AlphaFoldDB" id="A0A6J8ECQ2"/>
<dbReference type="InterPro" id="IPR004878">
    <property type="entry name" value="Otopetrin"/>
</dbReference>
<keyword evidence="4" id="KW-1003">Cell membrane</keyword>
<keyword evidence="10" id="KW-0407">Ion channel</keyword>
<keyword evidence="6" id="KW-0375">Hydrogen ion transport</keyword>
<evidence type="ECO:0000256" key="5">
    <source>
        <dbReference type="ARBA" id="ARBA00022692"/>
    </source>
</evidence>
<dbReference type="PANTHER" id="PTHR21522">
    <property type="entry name" value="PROTON CHANNEL OTOP"/>
    <property type="match status" value="1"/>
</dbReference>
<keyword evidence="8" id="KW-0406">Ion transport</keyword>
<feature type="transmembrane region" description="Helical" evidence="11">
    <location>
        <begin position="325"/>
        <end position="345"/>
    </location>
</feature>
<keyword evidence="7 11" id="KW-1133">Transmembrane helix</keyword>
<evidence type="ECO:0000256" key="6">
    <source>
        <dbReference type="ARBA" id="ARBA00022781"/>
    </source>
</evidence>
<proteinExistence type="inferred from homology"/>
<dbReference type="GO" id="GO:0005886">
    <property type="term" value="C:plasma membrane"/>
    <property type="evidence" value="ECO:0007669"/>
    <property type="project" value="UniProtKB-SubCell"/>
</dbReference>
<dbReference type="Proteomes" id="UP000507470">
    <property type="component" value="Unassembled WGS sequence"/>
</dbReference>
<feature type="transmembrane region" description="Helical" evidence="11">
    <location>
        <begin position="471"/>
        <end position="489"/>
    </location>
</feature>
<evidence type="ECO:0000256" key="11">
    <source>
        <dbReference type="SAM" id="Phobius"/>
    </source>
</evidence>
<name>A0A6J8ECQ2_MYTCO</name>
<dbReference type="PANTHER" id="PTHR21522:SF32">
    <property type="entry name" value="OTOPETRIN-2"/>
    <property type="match status" value="1"/>
</dbReference>
<evidence type="ECO:0000256" key="10">
    <source>
        <dbReference type="ARBA" id="ARBA00023303"/>
    </source>
</evidence>
<reference evidence="12 13" key="1">
    <citation type="submission" date="2020-06" db="EMBL/GenBank/DDBJ databases">
        <authorList>
            <person name="Li R."/>
            <person name="Bekaert M."/>
        </authorList>
    </citation>
    <scope>NUCLEOTIDE SEQUENCE [LARGE SCALE GENOMIC DNA]</scope>
    <source>
        <strain evidence="13">wild</strain>
    </source>
</reference>
<evidence type="ECO:0000256" key="2">
    <source>
        <dbReference type="ARBA" id="ARBA00006513"/>
    </source>
</evidence>
<evidence type="ECO:0000256" key="7">
    <source>
        <dbReference type="ARBA" id="ARBA00022989"/>
    </source>
</evidence>
<feature type="transmembrane region" description="Helical" evidence="11">
    <location>
        <begin position="151"/>
        <end position="167"/>
    </location>
</feature>
<evidence type="ECO:0000313" key="13">
    <source>
        <dbReference type="Proteomes" id="UP000507470"/>
    </source>
</evidence>
<keyword evidence="3" id="KW-0813">Transport</keyword>
<keyword evidence="5 11" id="KW-0812">Transmembrane</keyword>
<gene>
    <name evidence="12" type="ORF">MCOR_49898</name>
</gene>
<accession>A0A6J8ECQ2</accession>
<dbReference type="EMBL" id="CACVKT020008738">
    <property type="protein sequence ID" value="CAC5417392.1"/>
    <property type="molecule type" value="Genomic_DNA"/>
</dbReference>
<feature type="transmembrane region" description="Helical" evidence="11">
    <location>
        <begin position="228"/>
        <end position="250"/>
    </location>
</feature>
<feature type="transmembrane region" description="Helical" evidence="11">
    <location>
        <begin position="174"/>
        <end position="193"/>
    </location>
</feature>
<dbReference type="GO" id="GO:0015252">
    <property type="term" value="F:proton channel activity"/>
    <property type="evidence" value="ECO:0007669"/>
    <property type="project" value="InterPro"/>
</dbReference>
<comment type="subcellular location">
    <subcellularLocation>
        <location evidence="1">Cell membrane</location>
        <topology evidence="1">Multi-pass membrane protein</topology>
    </subcellularLocation>
</comment>
<evidence type="ECO:0000256" key="8">
    <source>
        <dbReference type="ARBA" id="ARBA00023065"/>
    </source>
</evidence>
<evidence type="ECO:0000313" key="12">
    <source>
        <dbReference type="EMBL" id="CAC5417392.1"/>
    </source>
</evidence>
<feature type="transmembrane region" description="Helical" evidence="11">
    <location>
        <begin position="65"/>
        <end position="87"/>
    </location>
</feature>
<feature type="transmembrane region" description="Helical" evidence="11">
    <location>
        <begin position="107"/>
        <end position="131"/>
    </location>
</feature>
<evidence type="ECO:0000256" key="1">
    <source>
        <dbReference type="ARBA" id="ARBA00004651"/>
    </source>
</evidence>
<comment type="similarity">
    <text evidence="2">Belongs to the otopetrin family.</text>
</comment>
<dbReference type="OrthoDB" id="6089133at2759"/>
<protein>
    <submittedName>
        <fullName evidence="12">Uncharacterized protein</fullName>
    </submittedName>
</protein>
<keyword evidence="13" id="KW-1185">Reference proteome</keyword>
<organism evidence="12 13">
    <name type="scientific">Mytilus coruscus</name>
    <name type="common">Sea mussel</name>
    <dbReference type="NCBI Taxonomy" id="42192"/>
    <lineage>
        <taxon>Eukaryota</taxon>
        <taxon>Metazoa</taxon>
        <taxon>Spiralia</taxon>
        <taxon>Lophotrochozoa</taxon>
        <taxon>Mollusca</taxon>
        <taxon>Bivalvia</taxon>
        <taxon>Autobranchia</taxon>
        <taxon>Pteriomorphia</taxon>
        <taxon>Mytilida</taxon>
        <taxon>Mytiloidea</taxon>
        <taxon>Mytilidae</taxon>
        <taxon>Mytilinae</taxon>
        <taxon>Mytilus</taxon>
    </lineage>
</organism>
<feature type="transmembrane region" description="Helical" evidence="11">
    <location>
        <begin position="357"/>
        <end position="376"/>
    </location>
</feature>
<evidence type="ECO:0000256" key="3">
    <source>
        <dbReference type="ARBA" id="ARBA00022448"/>
    </source>
</evidence>
<evidence type="ECO:0000256" key="9">
    <source>
        <dbReference type="ARBA" id="ARBA00023136"/>
    </source>
</evidence>
<feature type="transmembrane region" description="Helical" evidence="11">
    <location>
        <begin position="429"/>
        <end position="451"/>
    </location>
</feature>
<feature type="transmembrane region" description="Helical" evidence="11">
    <location>
        <begin position="30"/>
        <end position="53"/>
    </location>
</feature>
<feature type="transmembrane region" description="Helical" evidence="11">
    <location>
        <begin position="396"/>
        <end position="417"/>
    </location>
</feature>
<feature type="transmembrane region" description="Helical" evidence="11">
    <location>
        <begin position="294"/>
        <end position="313"/>
    </location>
</feature>
<sequence>MSAFRSVVLLPFTAGRVIGRHGRKSQHDGSLSSVVILTVVFALTSANIVVTVYEPIEPKGSFDMTYILLMSLQSLGLLSCICLPILLKTKVIISEKQEVKPAIKIRLFFLCIFAFGGLFHISTHLACNISGFMMRYNHFFKSEIICDILSILYYPVQTVVVVVLVQYQLQPSVLVHYLLIFQIGTYISFWNYYLLQGLRGSSKDGLSIHESCGNNTDLIELFNSTEPFLAPTVIAFTLMVVLLLASTWPVTTLLQAFPINQLSVDNNEETELIAERSPENMPTGCREVSKKSSFAFLCGIFINIPLLIFTCLYDEHSTDKIKLPFYVIALISKIILFVAISRGYMLIPKDCKVLISCVKIFALANCLLIFGLWGMVFFESLNFISVYNEDWTEVKLIYLLQNILASVTALQLTIFLLQMKHYEKRRRPLTWSSIEMNCIFLVGFLLVYWIIDTFIASHDLISTTHTATENSILTVMGRIVFPFVLFFRFQCFLQLYEIYKIFGT</sequence>
<evidence type="ECO:0000256" key="4">
    <source>
        <dbReference type="ARBA" id="ARBA00022475"/>
    </source>
</evidence>
<keyword evidence="9 11" id="KW-0472">Membrane</keyword>